<feature type="compositionally biased region" description="Low complexity" evidence="1">
    <location>
        <begin position="69"/>
        <end position="81"/>
    </location>
</feature>
<accession>R4XGQ9</accession>
<dbReference type="VEuPathDB" id="FungiDB:TAPDE_005666"/>
<organism evidence="2 3">
    <name type="scientific">Taphrina deformans (strain PYCC 5710 / ATCC 11124 / CBS 356.35 / IMI 108563 / JCM 9778 / NBRC 8474)</name>
    <name type="common">Peach leaf curl fungus</name>
    <name type="synonym">Lalaria deformans</name>
    <dbReference type="NCBI Taxonomy" id="1097556"/>
    <lineage>
        <taxon>Eukaryota</taxon>
        <taxon>Fungi</taxon>
        <taxon>Dikarya</taxon>
        <taxon>Ascomycota</taxon>
        <taxon>Taphrinomycotina</taxon>
        <taxon>Taphrinomycetes</taxon>
        <taxon>Taphrinales</taxon>
        <taxon>Taphrinaceae</taxon>
        <taxon>Taphrina</taxon>
    </lineage>
</organism>
<feature type="region of interest" description="Disordered" evidence="1">
    <location>
        <begin position="1"/>
        <end position="191"/>
    </location>
</feature>
<dbReference type="Proteomes" id="UP000013776">
    <property type="component" value="Unassembled WGS sequence"/>
</dbReference>
<name>R4XGQ9_TAPDE</name>
<keyword evidence="3" id="KW-1185">Reference proteome</keyword>
<comment type="caution">
    <text evidence="2">The sequence shown here is derived from an EMBL/GenBank/DDBJ whole genome shotgun (WGS) entry which is preliminary data.</text>
</comment>
<feature type="compositionally biased region" description="Polar residues" evidence="1">
    <location>
        <begin position="29"/>
        <end position="42"/>
    </location>
</feature>
<evidence type="ECO:0000313" key="3">
    <source>
        <dbReference type="Proteomes" id="UP000013776"/>
    </source>
</evidence>
<dbReference type="AlphaFoldDB" id="R4XGQ9"/>
<protein>
    <submittedName>
        <fullName evidence="2">Uncharacterized protein</fullName>
    </submittedName>
</protein>
<reference evidence="2 3" key="1">
    <citation type="journal article" date="2013" name="MBio">
        <title>Genome sequencing of the plant pathogen Taphrina deformans, the causal agent of peach leaf curl.</title>
        <authorList>
            <person name="Cisse O.H."/>
            <person name="Almeida J.M.G.C.F."/>
            <person name="Fonseca A."/>
            <person name="Kumar A.A."/>
            <person name="Salojaervi J."/>
            <person name="Overmyer K."/>
            <person name="Hauser P.M."/>
            <person name="Pagni M."/>
        </authorList>
    </citation>
    <scope>NUCLEOTIDE SEQUENCE [LARGE SCALE GENOMIC DNA]</scope>
    <source>
        <strain evidence="3">PYCC 5710 / ATCC 11124 / CBS 356.35 / IMI 108563 / JCM 9778 / NBRC 8474</strain>
    </source>
</reference>
<proteinExistence type="predicted"/>
<feature type="compositionally biased region" description="Low complexity" evidence="1">
    <location>
        <begin position="146"/>
        <end position="162"/>
    </location>
</feature>
<evidence type="ECO:0000256" key="1">
    <source>
        <dbReference type="SAM" id="MobiDB-lite"/>
    </source>
</evidence>
<sequence length="191" mass="19640">MSQNRKIHKYYLSPGAARNPIHSPDKRTISQSQMSGITTTIKNAFKHPEDIASSSDPSESRKENERAASSSHSSTPSTDTGFGSGSGSGHAQQIEKMAGQHALKHEEVPGSVPSTGYVGDETAGRFPHAQAQQSGDRHLHAGTGTGTAAAGSHAQQSSSGAEESGREGVPGATTSGDPSMGGKFTRAQGGT</sequence>
<dbReference type="EMBL" id="CAHR02000428">
    <property type="protein sequence ID" value="CCG85077.1"/>
    <property type="molecule type" value="Genomic_DNA"/>
</dbReference>
<evidence type="ECO:0000313" key="2">
    <source>
        <dbReference type="EMBL" id="CCG85077.1"/>
    </source>
</evidence>
<gene>
    <name evidence="2" type="ORF">TAPDE_005666</name>
</gene>